<dbReference type="Pfam" id="PF13360">
    <property type="entry name" value="PQQ_2"/>
    <property type="match status" value="1"/>
</dbReference>
<feature type="region of interest" description="Disordered" evidence="1">
    <location>
        <begin position="1"/>
        <end position="29"/>
    </location>
</feature>
<keyword evidence="5" id="KW-1185">Reference proteome</keyword>
<evidence type="ECO:0000313" key="5">
    <source>
        <dbReference type="Proteomes" id="UP000000849"/>
    </source>
</evidence>
<dbReference type="AlphaFoldDB" id="D5UFM2"/>
<evidence type="ECO:0000256" key="1">
    <source>
        <dbReference type="SAM" id="MobiDB-lite"/>
    </source>
</evidence>
<feature type="domain" description="Pyrrolo-quinoline quinone repeat" evidence="3">
    <location>
        <begin position="395"/>
        <end position="453"/>
    </location>
</feature>
<dbReference type="RefSeq" id="WP_013115315.1">
    <property type="nucleotide sequence ID" value="NC_014151.1"/>
</dbReference>
<dbReference type="EMBL" id="CP001964">
    <property type="protein sequence ID" value="ADG72981.1"/>
    <property type="molecule type" value="Genomic_DNA"/>
</dbReference>
<dbReference type="STRING" id="446466.Cfla_0061"/>
<organism evidence="4 5">
    <name type="scientific">Cellulomonas flavigena (strain ATCC 482 / DSM 20109 / BCRC 11376 / JCM 18109 / NBRC 3775 / NCIMB 8073 / NRS 134)</name>
    <dbReference type="NCBI Taxonomy" id="446466"/>
    <lineage>
        <taxon>Bacteria</taxon>
        <taxon>Bacillati</taxon>
        <taxon>Actinomycetota</taxon>
        <taxon>Actinomycetes</taxon>
        <taxon>Micrococcales</taxon>
        <taxon>Cellulomonadaceae</taxon>
        <taxon>Cellulomonas</taxon>
    </lineage>
</organism>
<dbReference type="OrthoDB" id="4827675at2"/>
<accession>D5UFM2</accession>
<dbReference type="InterPro" id="IPR011047">
    <property type="entry name" value="Quinoprotein_ADH-like_sf"/>
</dbReference>
<sequence>MARRPTLHEVEVVDDESDPGPSPPAARPAVPRRGWVLGGAVLAVLLAVGVTAQVLQTRRDRAQVAAVAAHAGGVALLDGPPAALWQLPTRDLYGVAEVRTPEGLLVGVRDSDSGPVEVAAVDAVTGAQRWHVELVDGATRPQARPGFSTYADSGRCAAHGTQEHLVVCLAHDGTYVVGQGATLPLPPSTTRLVVLDTRAGTLVADLGTAVADDERPTSFAAVGDLVVVTVASQRGTTVRATTLDGAVVWERPVTSAPDAGGDPYVLRLGELVALLTAREMTLLDADGRTVRTRPLGDEYAVADAETIRLVPSDAAAGDARTTVVRPAGDLDVPGDVLHLTVDDGSVPGLVLTTAGGELTALVHGEELWSVPDPQGWNALVVGGRVHLDAGLELLTLDARTGAELWTTTVATTLPVTDGRHLLAVARPVEADDPPELVALDPADGSVSWRSPLPPGSIELTSHLGLLLVSSGEGAQLLTVLG</sequence>
<dbReference type="HOGENOM" id="CLU_567061_0_0_11"/>
<dbReference type="Gene3D" id="2.40.128.630">
    <property type="match status" value="1"/>
</dbReference>
<proteinExistence type="predicted"/>
<dbReference type="SUPFAM" id="SSF50998">
    <property type="entry name" value="Quinoprotein alcohol dehydrogenase-like"/>
    <property type="match status" value="1"/>
</dbReference>
<dbReference type="KEGG" id="cfl:Cfla_0061"/>
<dbReference type="eggNOG" id="COG1520">
    <property type="taxonomic scope" value="Bacteria"/>
</dbReference>
<keyword evidence="2" id="KW-1133">Transmembrane helix</keyword>
<dbReference type="Proteomes" id="UP000000849">
    <property type="component" value="Chromosome"/>
</dbReference>
<protein>
    <recommendedName>
        <fullName evidence="3">Pyrrolo-quinoline quinone repeat domain-containing protein</fullName>
    </recommendedName>
</protein>
<evidence type="ECO:0000313" key="4">
    <source>
        <dbReference type="EMBL" id="ADG72981.1"/>
    </source>
</evidence>
<evidence type="ECO:0000259" key="3">
    <source>
        <dbReference type="Pfam" id="PF13360"/>
    </source>
</evidence>
<feature type="transmembrane region" description="Helical" evidence="2">
    <location>
        <begin position="35"/>
        <end position="55"/>
    </location>
</feature>
<reference evidence="4 5" key="1">
    <citation type="journal article" date="2010" name="Stand. Genomic Sci.">
        <title>Complete genome sequence of Cellulomonas flavigena type strain (134).</title>
        <authorList>
            <person name="Abt B."/>
            <person name="Foster B."/>
            <person name="Lapidus A."/>
            <person name="Clum A."/>
            <person name="Sun H."/>
            <person name="Pukall R."/>
            <person name="Lucas S."/>
            <person name="Glavina Del Rio T."/>
            <person name="Nolan M."/>
            <person name="Tice H."/>
            <person name="Cheng J.F."/>
            <person name="Pitluck S."/>
            <person name="Liolios K."/>
            <person name="Ivanova N."/>
            <person name="Mavromatis K."/>
            <person name="Ovchinnikova G."/>
            <person name="Pati A."/>
            <person name="Goodwin L."/>
            <person name="Chen A."/>
            <person name="Palaniappan K."/>
            <person name="Land M."/>
            <person name="Hauser L."/>
            <person name="Chang Y.J."/>
            <person name="Jeffries C.D."/>
            <person name="Rohde M."/>
            <person name="Goker M."/>
            <person name="Woyke T."/>
            <person name="Bristow J."/>
            <person name="Eisen J.A."/>
            <person name="Markowitz V."/>
            <person name="Hugenholtz P."/>
            <person name="Kyrpides N.C."/>
            <person name="Klenk H.P."/>
        </authorList>
    </citation>
    <scope>NUCLEOTIDE SEQUENCE [LARGE SCALE GENOMIC DNA]</scope>
    <source>
        <strain evidence="5">ATCC 482 / DSM 20109 / BCRC 11376 / JCM 18109 / NBRC 3775 / NCIMB 8073 / NRS 134</strain>
    </source>
</reference>
<dbReference type="InterPro" id="IPR002372">
    <property type="entry name" value="PQQ_rpt_dom"/>
</dbReference>
<keyword evidence="2" id="KW-0812">Transmembrane</keyword>
<gene>
    <name evidence="4" type="ordered locus">Cfla_0061</name>
</gene>
<evidence type="ECO:0000256" key="2">
    <source>
        <dbReference type="SAM" id="Phobius"/>
    </source>
</evidence>
<name>D5UFM2_CELFN</name>
<keyword evidence="2" id="KW-0472">Membrane</keyword>
<feature type="compositionally biased region" description="Basic and acidic residues" evidence="1">
    <location>
        <begin position="1"/>
        <end position="11"/>
    </location>
</feature>